<reference evidence="4" key="1">
    <citation type="journal article" date="2018" name="J. Ind. Microbiol. Biotechnol.">
        <title>Genome mining reveals uncommon alkylpyrones as type III PKS products from myxobacteria.</title>
        <authorList>
            <person name="Hug J.J."/>
            <person name="Panter F."/>
            <person name="Krug D."/>
            <person name="Muller R."/>
        </authorList>
    </citation>
    <scope>NUCLEOTIDE SEQUENCE</scope>
    <source>
        <strain evidence="4">MCy9487</strain>
    </source>
</reference>
<dbReference type="InterPro" id="IPR020843">
    <property type="entry name" value="ER"/>
</dbReference>
<dbReference type="PANTHER" id="PTHR48106:SF13">
    <property type="entry name" value="QUINONE OXIDOREDUCTASE-RELATED"/>
    <property type="match status" value="1"/>
</dbReference>
<dbReference type="Gene3D" id="3.40.50.720">
    <property type="entry name" value="NAD(P)-binding Rossmann-like Domain"/>
    <property type="match status" value="1"/>
</dbReference>
<protein>
    <recommendedName>
        <fullName evidence="3">Enoyl reductase (ER) domain-containing protein</fullName>
    </recommendedName>
</protein>
<dbReference type="SMART" id="SM00829">
    <property type="entry name" value="PKS_ER"/>
    <property type="match status" value="1"/>
</dbReference>
<evidence type="ECO:0000256" key="1">
    <source>
        <dbReference type="ARBA" id="ARBA00022857"/>
    </source>
</evidence>
<dbReference type="Pfam" id="PF00107">
    <property type="entry name" value="ADH_zinc_N"/>
    <property type="match status" value="1"/>
</dbReference>
<dbReference type="SUPFAM" id="SSF51735">
    <property type="entry name" value="NAD(P)-binding Rossmann-fold domains"/>
    <property type="match status" value="1"/>
</dbReference>
<accession>A0A3S7UVT0</accession>
<keyword evidence="1" id="KW-0521">NADP</keyword>
<evidence type="ECO:0000313" key="4">
    <source>
        <dbReference type="EMBL" id="AYM52866.1"/>
    </source>
</evidence>
<dbReference type="Gene3D" id="3.90.180.10">
    <property type="entry name" value="Medium-chain alcohol dehydrogenases, catalytic domain"/>
    <property type="match status" value="1"/>
</dbReference>
<dbReference type="GO" id="GO:0005829">
    <property type="term" value="C:cytosol"/>
    <property type="evidence" value="ECO:0007669"/>
    <property type="project" value="TreeGrafter"/>
</dbReference>
<feature type="domain" description="Enoyl reductase (ER)" evidence="3">
    <location>
        <begin position="10"/>
        <end position="329"/>
    </location>
</feature>
<name>A0A3S7UVT0_9BACT</name>
<dbReference type="Pfam" id="PF08240">
    <property type="entry name" value="ADH_N"/>
    <property type="match status" value="1"/>
</dbReference>
<dbReference type="GO" id="GO:0070402">
    <property type="term" value="F:NADPH binding"/>
    <property type="evidence" value="ECO:0007669"/>
    <property type="project" value="TreeGrafter"/>
</dbReference>
<dbReference type="AlphaFoldDB" id="A0A3S7UVT0"/>
<sequence>MKAVAFSRVGGPEVLTWQEVPEPQVGEGQVLVRVEAAGMNFGDTIIRSGKAPFPLEFPFVTACEASGVVERLGAGVTGISVGDRVAAPLFLAGRAGGAAAERIAVDAALLIPLPEGLTFEQGAALTVQGITARWMLDHVPAKGRTVLVHAAAGGVGALLVQLAKQEGARRIVATASTAEKRAEALRLGADVAVDYTQADWSQAVKDATGGLGPDVIYDAVAGDVRKRSLEVLAARGTYVMYGGAGGNAYEPLDAAQMAGLCMKNQFVTGFSGWLMFGDVRRVRADLTALFEEVRAGRLEVVIGARHRMQEAAAAHRALESRATTGKVVLVP</sequence>
<evidence type="ECO:0000259" key="3">
    <source>
        <dbReference type="SMART" id="SM00829"/>
    </source>
</evidence>
<dbReference type="EMBL" id="MH908886">
    <property type="protein sequence ID" value="AYM52866.1"/>
    <property type="molecule type" value="Genomic_DNA"/>
</dbReference>
<dbReference type="InterPro" id="IPR011032">
    <property type="entry name" value="GroES-like_sf"/>
</dbReference>
<evidence type="ECO:0000256" key="2">
    <source>
        <dbReference type="ARBA" id="ARBA00023002"/>
    </source>
</evidence>
<dbReference type="GO" id="GO:0035925">
    <property type="term" value="F:mRNA 3'-UTR AU-rich region binding"/>
    <property type="evidence" value="ECO:0007669"/>
    <property type="project" value="TreeGrafter"/>
</dbReference>
<dbReference type="SUPFAM" id="SSF50129">
    <property type="entry name" value="GroES-like"/>
    <property type="match status" value="1"/>
</dbReference>
<dbReference type="InterPro" id="IPR036291">
    <property type="entry name" value="NAD(P)-bd_dom_sf"/>
</dbReference>
<dbReference type="PANTHER" id="PTHR48106">
    <property type="entry name" value="QUINONE OXIDOREDUCTASE PIG3-RELATED"/>
    <property type="match status" value="1"/>
</dbReference>
<dbReference type="GO" id="GO:0003960">
    <property type="term" value="F:quinone reductase (NADPH) activity"/>
    <property type="evidence" value="ECO:0007669"/>
    <property type="project" value="TreeGrafter"/>
</dbReference>
<dbReference type="InterPro" id="IPR013154">
    <property type="entry name" value="ADH-like_N"/>
</dbReference>
<proteinExistence type="predicted"/>
<dbReference type="InterPro" id="IPR013149">
    <property type="entry name" value="ADH-like_C"/>
</dbReference>
<organism evidence="4">
    <name type="scientific">Cystobacterineae bacterium</name>
    <dbReference type="NCBI Taxonomy" id="1934914"/>
    <lineage>
        <taxon>Bacteria</taxon>
        <taxon>Pseudomonadati</taxon>
        <taxon>Myxococcota</taxon>
        <taxon>Myxococcia</taxon>
        <taxon>Myxococcales</taxon>
        <taxon>Cystobacterineae</taxon>
    </lineage>
</organism>
<keyword evidence="2" id="KW-0560">Oxidoreductase</keyword>